<sequence length="501" mass="57943">MKVYRSERFSVFVVKLLFCTLALAKTAHCWDTEYIQLLDLVEEIKDNFYDVLGVDQTISIPELKRAYRKLTLIWHPDKNKDENAEEMFRKITSVHEILKNEKTRQQYDDILKNGLPNWRQPVYYYRKARKLGLLEIAILLVAIITVGQYIVAWAAYWERKFELQEALMTRRQRTNKKKMHAEIDEVLEMEMKFIPRPSLWNLLVVHMVSQSVSGFHKAVDAVKQWRERRNQPAEDPVQEPNEDDSVSEKVRVKRPRAYVKDVSPTEMVEMTPVAVTEMPTIADGAVRESNKTTQWTDADFAQLCKLMVKYPIGIYERWEKIAMAMHRDTDDVICHAKQLRSRGYSMNVTNSMQGITGTEGHSLVRDDQLETYLERSHSEHVQTQSAPNGSSLRIRKMKPREAETAAAVSGPCSTNDVSQQQVAPAEVQSRSTSKLSGDSAVEWTRPEQKLLECALVKFPKGTPDRWMRIAEAVPSKKPDHCMARYKLLAEMVRKKKQQHSS</sequence>
<comment type="subcellular location">
    <subcellularLocation>
        <location evidence="6">Endomembrane system</location>
        <topology evidence="6">Single-pass membrane protein</topology>
    </subcellularLocation>
    <subcellularLocation>
        <location evidence="1">Nucleus</location>
    </subcellularLocation>
</comment>
<dbReference type="RefSeq" id="XP_014671352.1">
    <property type="nucleotide sequence ID" value="XM_014815866.1"/>
</dbReference>
<dbReference type="PROSITE" id="PS50090">
    <property type="entry name" value="MYB_LIKE"/>
    <property type="match status" value="1"/>
</dbReference>
<evidence type="ECO:0000256" key="7">
    <source>
        <dbReference type="SAM" id="MobiDB-lite"/>
    </source>
</evidence>
<keyword evidence="12" id="KW-1185">Reference proteome</keyword>
<keyword evidence="4 8" id="KW-1133">Transmembrane helix</keyword>
<feature type="compositionally biased region" description="Acidic residues" evidence="7">
    <location>
        <begin position="236"/>
        <end position="245"/>
    </location>
</feature>
<dbReference type="Gene3D" id="1.10.287.110">
    <property type="entry name" value="DnaJ domain"/>
    <property type="match status" value="1"/>
</dbReference>
<feature type="compositionally biased region" description="Polar residues" evidence="7">
    <location>
        <begin position="381"/>
        <end position="391"/>
    </location>
</feature>
<evidence type="ECO:0000256" key="6">
    <source>
        <dbReference type="ARBA" id="ARBA00037847"/>
    </source>
</evidence>
<feature type="signal peptide" evidence="9">
    <location>
        <begin position="1"/>
        <end position="24"/>
    </location>
</feature>
<evidence type="ECO:0000256" key="4">
    <source>
        <dbReference type="ARBA" id="ARBA00022989"/>
    </source>
</evidence>
<dbReference type="SUPFAM" id="SSF46565">
    <property type="entry name" value="Chaperone J-domain"/>
    <property type="match status" value="1"/>
</dbReference>
<feature type="region of interest" description="Disordered" evidence="7">
    <location>
        <begin position="374"/>
        <end position="440"/>
    </location>
</feature>
<dbReference type="InterPro" id="IPR009057">
    <property type="entry name" value="Homeodomain-like_sf"/>
</dbReference>
<feature type="chain" id="PRO_5047315566" evidence="9">
    <location>
        <begin position="25"/>
        <end position="501"/>
    </location>
</feature>
<feature type="domain" description="Myb-like" evidence="11">
    <location>
        <begin position="443"/>
        <end position="489"/>
    </location>
</feature>
<dbReference type="PROSITE" id="PS50076">
    <property type="entry name" value="DNAJ_2"/>
    <property type="match status" value="1"/>
</dbReference>
<dbReference type="PANTHER" id="PTHR44653">
    <property type="entry name" value="DNAJ HOMOLOG SUBFAMILY C MEMBER 1"/>
    <property type="match status" value="1"/>
</dbReference>
<organism evidence="12 13">
    <name type="scientific">Priapulus caudatus</name>
    <name type="common">Priapulid worm</name>
    <dbReference type="NCBI Taxonomy" id="37621"/>
    <lineage>
        <taxon>Eukaryota</taxon>
        <taxon>Metazoa</taxon>
        <taxon>Ecdysozoa</taxon>
        <taxon>Scalidophora</taxon>
        <taxon>Priapulida</taxon>
        <taxon>Priapulimorpha</taxon>
        <taxon>Priapulimorphida</taxon>
        <taxon>Priapulidae</taxon>
        <taxon>Priapulus</taxon>
    </lineage>
</organism>
<dbReference type="InterPro" id="IPR018253">
    <property type="entry name" value="DnaJ_domain_CS"/>
</dbReference>
<dbReference type="InterPro" id="IPR052606">
    <property type="entry name" value="DnaJ_domain_protein"/>
</dbReference>
<feature type="region of interest" description="Disordered" evidence="7">
    <location>
        <begin position="228"/>
        <end position="250"/>
    </location>
</feature>
<evidence type="ECO:0000256" key="9">
    <source>
        <dbReference type="SAM" id="SignalP"/>
    </source>
</evidence>
<evidence type="ECO:0000256" key="8">
    <source>
        <dbReference type="SAM" id="Phobius"/>
    </source>
</evidence>
<keyword evidence="3 9" id="KW-0732">Signal</keyword>
<dbReference type="Pfam" id="PF23082">
    <property type="entry name" value="Myb_DNA-binding_2"/>
    <property type="match status" value="2"/>
</dbReference>
<evidence type="ECO:0000256" key="3">
    <source>
        <dbReference type="ARBA" id="ARBA00022729"/>
    </source>
</evidence>
<name>A0ABM1EGN1_PRICU</name>
<feature type="domain" description="J" evidence="10">
    <location>
        <begin position="47"/>
        <end position="111"/>
    </location>
</feature>
<dbReference type="Proteomes" id="UP000695022">
    <property type="component" value="Unplaced"/>
</dbReference>
<gene>
    <name evidence="13" type="primary">LOC106812092</name>
</gene>
<reference evidence="13" key="1">
    <citation type="submission" date="2025-08" db="UniProtKB">
        <authorList>
            <consortium name="RefSeq"/>
        </authorList>
    </citation>
    <scope>IDENTIFICATION</scope>
</reference>
<proteinExistence type="predicted"/>
<keyword evidence="2 8" id="KW-0812">Transmembrane</keyword>
<accession>A0ABM1EGN1</accession>
<dbReference type="SUPFAM" id="SSF46689">
    <property type="entry name" value="Homeodomain-like"/>
    <property type="match status" value="2"/>
</dbReference>
<dbReference type="CDD" id="cd06257">
    <property type="entry name" value="DnaJ"/>
    <property type="match status" value="1"/>
</dbReference>
<feature type="transmembrane region" description="Helical" evidence="8">
    <location>
        <begin position="136"/>
        <end position="157"/>
    </location>
</feature>
<dbReference type="PROSITE" id="PS00636">
    <property type="entry name" value="DNAJ_1"/>
    <property type="match status" value="1"/>
</dbReference>
<dbReference type="CDD" id="cd00167">
    <property type="entry name" value="SANT"/>
    <property type="match status" value="1"/>
</dbReference>
<evidence type="ECO:0000256" key="2">
    <source>
        <dbReference type="ARBA" id="ARBA00022692"/>
    </source>
</evidence>
<feature type="compositionally biased region" description="Polar residues" evidence="7">
    <location>
        <begin position="411"/>
        <end position="436"/>
    </location>
</feature>
<dbReference type="InterPro" id="IPR001623">
    <property type="entry name" value="DnaJ_domain"/>
</dbReference>
<evidence type="ECO:0000256" key="5">
    <source>
        <dbReference type="ARBA" id="ARBA00023136"/>
    </source>
</evidence>
<dbReference type="InterPro" id="IPR001005">
    <property type="entry name" value="SANT/Myb"/>
</dbReference>
<protein>
    <submittedName>
        <fullName evidence="13">Uncharacterized protein F54F2.9-like</fullName>
    </submittedName>
</protein>
<dbReference type="Gene3D" id="1.10.10.60">
    <property type="entry name" value="Homeodomain-like"/>
    <property type="match status" value="2"/>
</dbReference>
<evidence type="ECO:0000259" key="11">
    <source>
        <dbReference type="PROSITE" id="PS50090"/>
    </source>
</evidence>
<dbReference type="SMART" id="SM00717">
    <property type="entry name" value="SANT"/>
    <property type="match status" value="2"/>
</dbReference>
<dbReference type="PRINTS" id="PR00625">
    <property type="entry name" value="JDOMAIN"/>
</dbReference>
<evidence type="ECO:0000313" key="12">
    <source>
        <dbReference type="Proteomes" id="UP000695022"/>
    </source>
</evidence>
<keyword evidence="5 8" id="KW-0472">Membrane</keyword>
<evidence type="ECO:0000313" key="13">
    <source>
        <dbReference type="RefSeq" id="XP_014671352.1"/>
    </source>
</evidence>
<dbReference type="PANTHER" id="PTHR44653:SF2">
    <property type="entry name" value="DNAJ HOMOLOG SUBFAMILY C MEMBER 1"/>
    <property type="match status" value="1"/>
</dbReference>
<dbReference type="InterPro" id="IPR036869">
    <property type="entry name" value="J_dom_sf"/>
</dbReference>
<dbReference type="GeneID" id="106812092"/>
<evidence type="ECO:0000256" key="1">
    <source>
        <dbReference type="ARBA" id="ARBA00004123"/>
    </source>
</evidence>
<dbReference type="SMART" id="SM00271">
    <property type="entry name" value="DnaJ"/>
    <property type="match status" value="1"/>
</dbReference>
<dbReference type="Pfam" id="PF00226">
    <property type="entry name" value="DnaJ"/>
    <property type="match status" value="1"/>
</dbReference>
<evidence type="ECO:0000259" key="10">
    <source>
        <dbReference type="PROSITE" id="PS50076"/>
    </source>
</evidence>